<evidence type="ECO:0000256" key="1">
    <source>
        <dbReference type="SAM" id="MobiDB-lite"/>
    </source>
</evidence>
<dbReference type="Proteomes" id="UP001141806">
    <property type="component" value="Unassembled WGS sequence"/>
</dbReference>
<evidence type="ECO:0000313" key="3">
    <source>
        <dbReference type="Proteomes" id="UP001141806"/>
    </source>
</evidence>
<feature type="compositionally biased region" description="Basic and acidic residues" evidence="1">
    <location>
        <begin position="9"/>
        <end position="25"/>
    </location>
</feature>
<proteinExistence type="predicted"/>
<dbReference type="AlphaFoldDB" id="A0A9Q0JTA6"/>
<comment type="caution">
    <text evidence="2">The sequence shown here is derived from an EMBL/GenBank/DDBJ whole genome shotgun (WGS) entry which is preliminary data.</text>
</comment>
<keyword evidence="3" id="KW-1185">Reference proteome</keyword>
<evidence type="ECO:0000313" key="2">
    <source>
        <dbReference type="EMBL" id="KAJ4943945.1"/>
    </source>
</evidence>
<accession>A0A9Q0JTA6</accession>
<dbReference type="EMBL" id="JAMYWD010001373">
    <property type="protein sequence ID" value="KAJ4943945.1"/>
    <property type="molecule type" value="Genomic_DNA"/>
</dbReference>
<feature type="compositionally biased region" description="Polar residues" evidence="1">
    <location>
        <begin position="72"/>
        <end position="84"/>
    </location>
</feature>
<protein>
    <submittedName>
        <fullName evidence="2">Uncharacterized protein</fullName>
    </submittedName>
</protein>
<feature type="region of interest" description="Disordered" evidence="1">
    <location>
        <begin position="1"/>
        <end position="106"/>
    </location>
</feature>
<name>A0A9Q0JTA6_9MAGN</name>
<reference evidence="2" key="1">
    <citation type="journal article" date="2023" name="Plant J.">
        <title>The genome of the king protea, Protea cynaroides.</title>
        <authorList>
            <person name="Chang J."/>
            <person name="Duong T.A."/>
            <person name="Schoeman C."/>
            <person name="Ma X."/>
            <person name="Roodt D."/>
            <person name="Barker N."/>
            <person name="Li Z."/>
            <person name="Van de Peer Y."/>
            <person name="Mizrachi E."/>
        </authorList>
    </citation>
    <scope>NUCLEOTIDE SEQUENCE</scope>
    <source>
        <tissue evidence="2">Young leaves</tissue>
    </source>
</reference>
<feature type="compositionally biased region" description="Polar residues" evidence="1">
    <location>
        <begin position="93"/>
        <end position="106"/>
    </location>
</feature>
<gene>
    <name evidence="2" type="ORF">NE237_026741</name>
</gene>
<organism evidence="2 3">
    <name type="scientific">Protea cynaroides</name>
    <dbReference type="NCBI Taxonomy" id="273540"/>
    <lineage>
        <taxon>Eukaryota</taxon>
        <taxon>Viridiplantae</taxon>
        <taxon>Streptophyta</taxon>
        <taxon>Embryophyta</taxon>
        <taxon>Tracheophyta</taxon>
        <taxon>Spermatophyta</taxon>
        <taxon>Magnoliopsida</taxon>
        <taxon>Proteales</taxon>
        <taxon>Proteaceae</taxon>
        <taxon>Protea</taxon>
    </lineage>
</organism>
<sequence length="155" mass="16840">MNSKIVNKVADDVSRSDLGKAEVNENGRLPRGPVDVTQEITEPSMQLDEEWTPIRVKKKRSSASHGGLNPTHILTNLSPTLRQSQPKEHVSNPGKSFSTVSNNQIPSQELNFPSSVKFSKSAAYTDSAICSPNHFECLAVGVVQSVLTAPVTPQF</sequence>